<protein>
    <submittedName>
        <fullName evidence="1">Uncharacterized protein</fullName>
    </submittedName>
</protein>
<proteinExistence type="predicted"/>
<reference evidence="1 2" key="1">
    <citation type="submission" date="2020-01" db="EMBL/GenBank/DDBJ databases">
        <authorList>
            <person name="Palmer J.M."/>
        </authorList>
    </citation>
    <scope>NUCLEOTIDE SEQUENCE [LARGE SCALE GENOMIC DNA]</scope>
    <source>
        <strain evidence="1 2">TWF970</strain>
    </source>
</reference>
<sequence>MSLSIYRTTMRKVLNALTERIAAPQRRGSNYKGSYVSATEFTTDTKPRKTWIQNRPNHNLAIEEIHALALSESLSIQYIKHPSPSKPNIGRLEREESRNDISAPRDFEEQWLSPHLSREQVLSEADISLFVYFEELRSKFLQRGGPRPLKNGASPGRIRCDG</sequence>
<comment type="caution">
    <text evidence="1">The sequence shown here is derived from an EMBL/GenBank/DDBJ whole genome shotgun (WGS) entry which is preliminary data.</text>
</comment>
<dbReference type="AlphaFoldDB" id="A0A7C8R221"/>
<name>A0A7C8R221_ORBOL</name>
<gene>
    <name evidence="1" type="ORF">TWF970_010795</name>
</gene>
<accession>A0A7C8R221</accession>
<organism evidence="1 2">
    <name type="scientific">Orbilia oligospora</name>
    <name type="common">Nematode-trapping fungus</name>
    <name type="synonym">Arthrobotrys oligospora</name>
    <dbReference type="NCBI Taxonomy" id="2813651"/>
    <lineage>
        <taxon>Eukaryota</taxon>
        <taxon>Fungi</taxon>
        <taxon>Dikarya</taxon>
        <taxon>Ascomycota</taxon>
        <taxon>Pezizomycotina</taxon>
        <taxon>Orbiliomycetes</taxon>
        <taxon>Orbiliales</taxon>
        <taxon>Orbiliaceae</taxon>
        <taxon>Orbilia</taxon>
    </lineage>
</organism>
<dbReference type="Proteomes" id="UP000474640">
    <property type="component" value="Unassembled WGS sequence"/>
</dbReference>
<dbReference type="EMBL" id="JAABOJ010000073">
    <property type="protein sequence ID" value="KAF3270592.1"/>
    <property type="molecule type" value="Genomic_DNA"/>
</dbReference>
<evidence type="ECO:0000313" key="2">
    <source>
        <dbReference type="Proteomes" id="UP000474640"/>
    </source>
</evidence>
<evidence type="ECO:0000313" key="1">
    <source>
        <dbReference type="EMBL" id="KAF3270592.1"/>
    </source>
</evidence>